<keyword evidence="2 4" id="KW-0863">Zinc-finger</keyword>
<gene>
    <name evidence="7" type="ORF">GUJ93_ZPchr0002g26764</name>
</gene>
<dbReference type="AlphaFoldDB" id="A0A8J5VRJ4"/>
<reference evidence="7" key="2">
    <citation type="submission" date="2021-02" db="EMBL/GenBank/DDBJ databases">
        <authorList>
            <person name="Kimball J.A."/>
            <person name="Haas M.W."/>
            <person name="Macchietto M."/>
            <person name="Kono T."/>
            <person name="Duquette J."/>
            <person name="Shao M."/>
        </authorList>
    </citation>
    <scope>NUCLEOTIDE SEQUENCE</scope>
    <source>
        <tissue evidence="7">Fresh leaf tissue</tissue>
    </source>
</reference>
<keyword evidence="8" id="KW-1185">Reference proteome</keyword>
<sequence length="378" mass="39599">MRRQTMRERDDKTKVVEYELARLATPLKYAAPAVGAIQLRSPGWLPSRPCCCVRIRCGILASTFCNLYLIRVLKTEVTLACHACTPCSSSIFRRLGELKETCAIERIESAPKLAAAPVLDVSFAAAYGGERAGGRLDRSEPALLRSIWTTPTGRNPVQAGLGQIILLLVEQLLKGWHSAEHLAAALATTQAPAAAASGGGGVHTDTFVILAAVLCFLLCVVGLAVVARCSRLCNPSAFAVEAEPAEAMPPAAAPCKGLKKKALQSLPTVSFEVAEPAAAGEEERPECAICLAEFARGDEVRVLPPCGHGFHAACVDVWLLSSSTCPSCRRALVLVAPSPATATEPPPCCACADAAQASAQSQSTVAGERGGCRTSSVP</sequence>
<feature type="transmembrane region" description="Helical" evidence="5">
    <location>
        <begin position="207"/>
        <end position="227"/>
    </location>
</feature>
<evidence type="ECO:0000256" key="3">
    <source>
        <dbReference type="ARBA" id="ARBA00022833"/>
    </source>
</evidence>
<evidence type="ECO:0000256" key="2">
    <source>
        <dbReference type="ARBA" id="ARBA00022771"/>
    </source>
</evidence>
<evidence type="ECO:0000313" key="7">
    <source>
        <dbReference type="EMBL" id="KAG8057693.1"/>
    </source>
</evidence>
<dbReference type="Pfam" id="PF13639">
    <property type="entry name" value="zf-RING_2"/>
    <property type="match status" value="1"/>
</dbReference>
<evidence type="ECO:0000256" key="1">
    <source>
        <dbReference type="ARBA" id="ARBA00022723"/>
    </source>
</evidence>
<accession>A0A8J5VRJ4</accession>
<dbReference type="PROSITE" id="PS50089">
    <property type="entry name" value="ZF_RING_2"/>
    <property type="match status" value="1"/>
</dbReference>
<dbReference type="InterPro" id="IPR001841">
    <property type="entry name" value="Znf_RING"/>
</dbReference>
<evidence type="ECO:0000313" key="8">
    <source>
        <dbReference type="Proteomes" id="UP000729402"/>
    </source>
</evidence>
<keyword evidence="3" id="KW-0862">Zinc</keyword>
<evidence type="ECO:0000256" key="5">
    <source>
        <dbReference type="SAM" id="Phobius"/>
    </source>
</evidence>
<organism evidence="7 8">
    <name type="scientific">Zizania palustris</name>
    <name type="common">Northern wild rice</name>
    <dbReference type="NCBI Taxonomy" id="103762"/>
    <lineage>
        <taxon>Eukaryota</taxon>
        <taxon>Viridiplantae</taxon>
        <taxon>Streptophyta</taxon>
        <taxon>Embryophyta</taxon>
        <taxon>Tracheophyta</taxon>
        <taxon>Spermatophyta</taxon>
        <taxon>Magnoliopsida</taxon>
        <taxon>Liliopsida</taxon>
        <taxon>Poales</taxon>
        <taxon>Poaceae</taxon>
        <taxon>BOP clade</taxon>
        <taxon>Oryzoideae</taxon>
        <taxon>Oryzeae</taxon>
        <taxon>Zizaniinae</taxon>
        <taxon>Zizania</taxon>
    </lineage>
</organism>
<dbReference type="SMART" id="SM00184">
    <property type="entry name" value="RING"/>
    <property type="match status" value="1"/>
</dbReference>
<evidence type="ECO:0000256" key="4">
    <source>
        <dbReference type="PROSITE-ProRule" id="PRU00175"/>
    </source>
</evidence>
<dbReference type="GO" id="GO:0008270">
    <property type="term" value="F:zinc ion binding"/>
    <property type="evidence" value="ECO:0007669"/>
    <property type="project" value="UniProtKB-KW"/>
</dbReference>
<keyword evidence="5" id="KW-0472">Membrane</keyword>
<keyword evidence="1" id="KW-0479">Metal-binding</keyword>
<name>A0A8J5VRJ4_ZIZPA</name>
<proteinExistence type="predicted"/>
<dbReference type="OrthoDB" id="8062037at2759"/>
<dbReference type="InterPro" id="IPR052788">
    <property type="entry name" value="RING-type_E3_ligase_ATL"/>
</dbReference>
<dbReference type="PANTHER" id="PTHR45798:SF23">
    <property type="entry name" value="OS09G0554200 PROTEIN"/>
    <property type="match status" value="1"/>
</dbReference>
<dbReference type="Proteomes" id="UP000729402">
    <property type="component" value="Unassembled WGS sequence"/>
</dbReference>
<dbReference type="EMBL" id="JAAALK010000287">
    <property type="protein sequence ID" value="KAG8057693.1"/>
    <property type="molecule type" value="Genomic_DNA"/>
</dbReference>
<keyword evidence="5" id="KW-0812">Transmembrane</keyword>
<dbReference type="CDD" id="cd16461">
    <property type="entry name" value="RING-H2_EL5-like"/>
    <property type="match status" value="1"/>
</dbReference>
<comment type="caution">
    <text evidence="7">The sequence shown here is derived from an EMBL/GenBank/DDBJ whole genome shotgun (WGS) entry which is preliminary data.</text>
</comment>
<feature type="domain" description="RING-type" evidence="6">
    <location>
        <begin position="287"/>
        <end position="329"/>
    </location>
</feature>
<dbReference type="PANTHER" id="PTHR45798">
    <property type="entry name" value="RING-H2 FINGER PROTEIN ATL61-RELATED-RELATED"/>
    <property type="match status" value="1"/>
</dbReference>
<protein>
    <recommendedName>
        <fullName evidence="6">RING-type domain-containing protein</fullName>
    </recommendedName>
</protein>
<reference evidence="7" key="1">
    <citation type="journal article" date="2021" name="bioRxiv">
        <title>Whole Genome Assembly and Annotation of Northern Wild Rice, Zizania palustris L., Supports a Whole Genome Duplication in the Zizania Genus.</title>
        <authorList>
            <person name="Haas M."/>
            <person name="Kono T."/>
            <person name="Macchietto M."/>
            <person name="Millas R."/>
            <person name="McGilp L."/>
            <person name="Shao M."/>
            <person name="Duquette J."/>
            <person name="Hirsch C.N."/>
            <person name="Kimball J."/>
        </authorList>
    </citation>
    <scope>NUCLEOTIDE SEQUENCE</scope>
    <source>
        <tissue evidence="7">Fresh leaf tissue</tissue>
    </source>
</reference>
<keyword evidence="5" id="KW-1133">Transmembrane helix</keyword>
<evidence type="ECO:0000259" key="6">
    <source>
        <dbReference type="PROSITE" id="PS50089"/>
    </source>
</evidence>